<evidence type="ECO:0000313" key="3">
    <source>
        <dbReference type="EMBL" id="KAH7976477.1"/>
    </source>
</evidence>
<keyword evidence="4" id="KW-1185">Reference proteome</keyword>
<evidence type="ECO:0000259" key="2">
    <source>
        <dbReference type="Pfam" id="PF13966"/>
    </source>
</evidence>
<feature type="domain" description="Reverse transcriptase zinc-binding" evidence="2">
    <location>
        <begin position="768"/>
        <end position="825"/>
    </location>
</feature>
<dbReference type="InterPro" id="IPR026960">
    <property type="entry name" value="RVT-Znf"/>
</dbReference>
<dbReference type="AlphaFoldDB" id="A0A9D4QER6"/>
<evidence type="ECO:0008006" key="5">
    <source>
        <dbReference type="Google" id="ProtNLM"/>
    </source>
</evidence>
<dbReference type="VEuPathDB" id="VectorBase:RSAN_029706"/>
<protein>
    <recommendedName>
        <fullName evidence="5">Tick transposon</fullName>
    </recommendedName>
</protein>
<gene>
    <name evidence="3" type="ORF">HPB52_014471</name>
</gene>
<sequence length="926" mass="104939">MSTFKFATWNVRGFRDSYKQREILAFAQAQNIDVLFVQETNFRTPLDVARFRRDFHVDAFFSLTNARACGVGAIFISGRFRQRAHCTFGADGRMLFLDVYISGKRTRFVNIYAPVTRSNTNGFFKDLHQILLEPLPHVLLGDFNCVVDSQRDVRGPGRGRSTYYAKELVKVLKHLKLTDTWLYVHEDLFVPTRTSRTTASRIDRTYVPDFLLPSVVDCEVLTPSSSLAGKSDHSPLVTTLRGTPGPHNGNHGWRLDPSLLEDEHSVEQIRDRLRASLRDAPPMTPQVWDALKETWKAILQEEGRARKTRISAQTNELLRRMRIIRGADTLTACTRNYLDSLEASYARLLRLKTRRPLGAHDQSISPSTLDLDEARGNGGVQIAEVKRPDGSMITDSEEISSAFRNYFRAQFQVSDPEEAVFATQQMRDLCQYLQRPSEEEFSALDGEATMDELRGATQKMPPNSAPGVDGLTAGFYATFMDVLGDALLAVVNALLAKHMKPDSFGAGRIVLLLKDGAPPNELSSWRPITLLNVDYKIVAAILNNRIKLLLPGMISPIQSCDGVAEATWQKALERAHLASARIKHLDLTLREKALAAKTCICAFVYYASRIAVIPSRTVTQLNKLIGSLLWDDKPAPVKRHLLQLPENEGGLGLPHIMTMSKILALKTARCLHQATDFFGKGLLRYWCSTNTKFLDAERHLGPLAESPSPFYKTAANTKRMLDTEATECDVDKDPPIRIVEAITRHQLSPDEKRKTKRWRQKQVKQGHDLPKEVRDFMWKRNWEVLPTRDQLHRFGVVPSARCPNCRADESAHHAMFECLAAKPVWRLVAKDFKIRPPPSLDRNRGAFAKLVIACTLFVIWKRRCVAEGKKTPVRAAYPAVSRIRLMVWKHLSEQLEASGEEKFLRRWHTRFFFLKDGNLSMPITPY</sequence>
<feature type="domain" description="Endonuclease/exonuclease/phosphatase" evidence="1">
    <location>
        <begin position="7"/>
        <end position="233"/>
    </location>
</feature>
<dbReference type="Pfam" id="PF03372">
    <property type="entry name" value="Exo_endo_phos"/>
    <property type="match status" value="1"/>
</dbReference>
<dbReference type="GO" id="GO:0003824">
    <property type="term" value="F:catalytic activity"/>
    <property type="evidence" value="ECO:0007669"/>
    <property type="project" value="InterPro"/>
</dbReference>
<reference evidence="3" key="2">
    <citation type="submission" date="2021-09" db="EMBL/GenBank/DDBJ databases">
        <authorList>
            <person name="Jia N."/>
            <person name="Wang J."/>
            <person name="Shi W."/>
            <person name="Du L."/>
            <person name="Sun Y."/>
            <person name="Zhan W."/>
            <person name="Jiang J."/>
            <person name="Wang Q."/>
            <person name="Zhang B."/>
            <person name="Ji P."/>
            <person name="Sakyi L.B."/>
            <person name="Cui X."/>
            <person name="Yuan T."/>
            <person name="Jiang B."/>
            <person name="Yang W."/>
            <person name="Lam T.T.-Y."/>
            <person name="Chang Q."/>
            <person name="Ding S."/>
            <person name="Wang X."/>
            <person name="Zhu J."/>
            <person name="Ruan X."/>
            <person name="Zhao L."/>
            <person name="Wei J."/>
            <person name="Que T."/>
            <person name="Du C."/>
            <person name="Cheng J."/>
            <person name="Dai P."/>
            <person name="Han X."/>
            <person name="Huang E."/>
            <person name="Gao Y."/>
            <person name="Liu J."/>
            <person name="Shao H."/>
            <person name="Ye R."/>
            <person name="Li L."/>
            <person name="Wei W."/>
            <person name="Wang X."/>
            <person name="Wang C."/>
            <person name="Huo Q."/>
            <person name="Li W."/>
            <person name="Guo W."/>
            <person name="Chen H."/>
            <person name="Chen S."/>
            <person name="Zhou L."/>
            <person name="Zhou L."/>
            <person name="Ni X."/>
            <person name="Tian J."/>
            <person name="Zhou Y."/>
            <person name="Sheng Y."/>
            <person name="Liu T."/>
            <person name="Pan Y."/>
            <person name="Xia L."/>
            <person name="Li J."/>
            <person name="Zhao F."/>
            <person name="Cao W."/>
        </authorList>
    </citation>
    <scope>NUCLEOTIDE SEQUENCE</scope>
    <source>
        <strain evidence="3">Rsan-2018</strain>
        <tissue evidence="3">Larvae</tissue>
    </source>
</reference>
<dbReference type="VEuPathDB" id="VectorBase:RSAN_031785"/>
<dbReference type="EMBL" id="JABSTV010001246">
    <property type="protein sequence ID" value="KAH7976477.1"/>
    <property type="molecule type" value="Genomic_DNA"/>
</dbReference>
<name>A0A9D4QER6_RHISA</name>
<dbReference type="Proteomes" id="UP000821837">
    <property type="component" value="Chromosome 10"/>
</dbReference>
<organism evidence="3 4">
    <name type="scientific">Rhipicephalus sanguineus</name>
    <name type="common">Brown dog tick</name>
    <name type="synonym">Ixodes sanguineus</name>
    <dbReference type="NCBI Taxonomy" id="34632"/>
    <lineage>
        <taxon>Eukaryota</taxon>
        <taxon>Metazoa</taxon>
        <taxon>Ecdysozoa</taxon>
        <taxon>Arthropoda</taxon>
        <taxon>Chelicerata</taxon>
        <taxon>Arachnida</taxon>
        <taxon>Acari</taxon>
        <taxon>Parasitiformes</taxon>
        <taxon>Ixodida</taxon>
        <taxon>Ixodoidea</taxon>
        <taxon>Ixodidae</taxon>
        <taxon>Rhipicephalinae</taxon>
        <taxon>Rhipicephalus</taxon>
        <taxon>Rhipicephalus</taxon>
    </lineage>
</organism>
<proteinExistence type="predicted"/>
<dbReference type="Pfam" id="PF13966">
    <property type="entry name" value="zf-RVT"/>
    <property type="match status" value="1"/>
</dbReference>
<comment type="caution">
    <text evidence="3">The sequence shown here is derived from an EMBL/GenBank/DDBJ whole genome shotgun (WGS) entry which is preliminary data.</text>
</comment>
<dbReference type="CDD" id="cd09076">
    <property type="entry name" value="L1-EN"/>
    <property type="match status" value="1"/>
</dbReference>
<accession>A0A9D4QER6</accession>
<dbReference type="PANTHER" id="PTHR19446">
    <property type="entry name" value="REVERSE TRANSCRIPTASES"/>
    <property type="match status" value="1"/>
</dbReference>
<dbReference type="SUPFAM" id="SSF56219">
    <property type="entry name" value="DNase I-like"/>
    <property type="match status" value="1"/>
</dbReference>
<evidence type="ECO:0000259" key="1">
    <source>
        <dbReference type="Pfam" id="PF03372"/>
    </source>
</evidence>
<dbReference type="InterPro" id="IPR036691">
    <property type="entry name" value="Endo/exonu/phosph_ase_sf"/>
</dbReference>
<dbReference type="InterPro" id="IPR005135">
    <property type="entry name" value="Endo/exonuclease/phosphatase"/>
</dbReference>
<evidence type="ECO:0000313" key="4">
    <source>
        <dbReference type="Proteomes" id="UP000821837"/>
    </source>
</evidence>
<dbReference type="Gene3D" id="3.60.10.10">
    <property type="entry name" value="Endonuclease/exonuclease/phosphatase"/>
    <property type="match status" value="1"/>
</dbReference>
<reference evidence="3" key="1">
    <citation type="journal article" date="2020" name="Cell">
        <title>Large-Scale Comparative Analyses of Tick Genomes Elucidate Their Genetic Diversity and Vector Capacities.</title>
        <authorList>
            <consortium name="Tick Genome and Microbiome Consortium (TIGMIC)"/>
            <person name="Jia N."/>
            <person name="Wang J."/>
            <person name="Shi W."/>
            <person name="Du L."/>
            <person name="Sun Y."/>
            <person name="Zhan W."/>
            <person name="Jiang J.F."/>
            <person name="Wang Q."/>
            <person name="Zhang B."/>
            <person name="Ji P."/>
            <person name="Bell-Sakyi L."/>
            <person name="Cui X.M."/>
            <person name="Yuan T.T."/>
            <person name="Jiang B.G."/>
            <person name="Yang W.F."/>
            <person name="Lam T.T."/>
            <person name="Chang Q.C."/>
            <person name="Ding S.J."/>
            <person name="Wang X.J."/>
            <person name="Zhu J.G."/>
            <person name="Ruan X.D."/>
            <person name="Zhao L."/>
            <person name="Wei J.T."/>
            <person name="Ye R.Z."/>
            <person name="Que T.C."/>
            <person name="Du C.H."/>
            <person name="Zhou Y.H."/>
            <person name="Cheng J.X."/>
            <person name="Dai P.F."/>
            <person name="Guo W.B."/>
            <person name="Han X.H."/>
            <person name="Huang E.J."/>
            <person name="Li L.F."/>
            <person name="Wei W."/>
            <person name="Gao Y.C."/>
            <person name="Liu J.Z."/>
            <person name="Shao H.Z."/>
            <person name="Wang X."/>
            <person name="Wang C.C."/>
            <person name="Yang T.C."/>
            <person name="Huo Q.B."/>
            <person name="Li W."/>
            <person name="Chen H.Y."/>
            <person name="Chen S.E."/>
            <person name="Zhou L.G."/>
            <person name="Ni X.B."/>
            <person name="Tian J.H."/>
            <person name="Sheng Y."/>
            <person name="Liu T."/>
            <person name="Pan Y.S."/>
            <person name="Xia L.Y."/>
            <person name="Li J."/>
            <person name="Zhao F."/>
            <person name="Cao W.C."/>
        </authorList>
    </citation>
    <scope>NUCLEOTIDE SEQUENCE</scope>
    <source>
        <strain evidence="3">Rsan-2018</strain>
    </source>
</reference>